<proteinExistence type="predicted"/>
<dbReference type="GeneID" id="13993846"/>
<reference evidence="1 2" key="1">
    <citation type="journal article" date="2014" name="Virology">
        <title>Supersize me: Cronobacter sakazakii phage GAP32.</title>
        <authorList>
            <person name="Abbasifar R."/>
            <person name="Griffiths M.W."/>
            <person name="Sabour P.M."/>
            <person name="Ackermann H.-W."/>
            <person name="Vandersteegen K."/>
            <person name="Lavigne R."/>
            <person name="Noben J.-P."/>
            <person name="Villa A.A."/>
            <person name="Abbasifar A."/>
            <person name="Nash J.H.E."/>
            <person name="Kropinski A.M."/>
        </authorList>
    </citation>
    <scope>NUCLEOTIDE SEQUENCE [LARGE SCALE GENOMIC DNA]</scope>
    <source>
        <strain evidence="1">GAP-32</strain>
    </source>
</reference>
<dbReference type="KEGG" id="vg:13993846"/>
<dbReference type="RefSeq" id="YP_006987211.1">
    <property type="nucleotide sequence ID" value="NC_019401.1"/>
</dbReference>
<evidence type="ECO:0000313" key="2">
    <source>
        <dbReference type="Proteomes" id="UP000000457"/>
    </source>
</evidence>
<dbReference type="Proteomes" id="UP000000457">
    <property type="component" value="Segment"/>
</dbReference>
<organism evidence="1 2">
    <name type="scientific">Cronobacter phage vB_CsaM_GAP32</name>
    <dbReference type="NCBI Taxonomy" id="1141136"/>
    <lineage>
        <taxon>Viruses</taxon>
        <taxon>Duplodnaviria</taxon>
        <taxon>Heunggongvirae</taxon>
        <taxon>Uroviricota</taxon>
        <taxon>Caudoviricetes</taxon>
        <taxon>Mimasvirus</taxon>
        <taxon>Mimasvirus GAP32</taxon>
    </lineage>
</organism>
<evidence type="ECO:0000313" key="1">
    <source>
        <dbReference type="EMBL" id="AFC21556.1"/>
    </source>
</evidence>
<gene>
    <name evidence="1" type="ORF">GAP32_108</name>
</gene>
<dbReference type="EMBL" id="JN882285">
    <property type="protein sequence ID" value="AFC21556.1"/>
    <property type="molecule type" value="Genomic_DNA"/>
</dbReference>
<keyword evidence="2" id="KW-1185">Reference proteome</keyword>
<dbReference type="OrthoDB" id="24810at10239"/>
<sequence length="164" mass="19832">MNFETLSVEQTKVWIENIQKTIALATALEDYMDKRMTQMDEEYAATYHNGWRKFFYDKDYWISSSGYAYAMGGMRKARHVTSLTYAEVLLRYFVHTYNKGEKTEYDETYERWSKYAKKPFEVHESDIMFYQKMKRFHHEAQELAKKLGMEYEAFNLDEDCKDRS</sequence>
<protein>
    <submittedName>
        <fullName evidence="1">Uncharacterized protein</fullName>
    </submittedName>
</protein>
<name>K4F5R3_9CAUD</name>
<accession>K4F5R3</accession>